<comment type="subcellular location">
    <subcellularLocation>
        <location evidence="1">Membrane</location>
        <topology evidence="1">Multi-pass membrane protein</topology>
    </subcellularLocation>
</comment>
<evidence type="ECO:0000256" key="11">
    <source>
        <dbReference type="SAM" id="Phobius"/>
    </source>
</evidence>
<feature type="transmembrane region" description="Helical" evidence="11">
    <location>
        <begin position="269"/>
        <end position="285"/>
    </location>
</feature>
<feature type="transmembrane region" description="Helical" evidence="11">
    <location>
        <begin position="211"/>
        <end position="231"/>
    </location>
</feature>
<evidence type="ECO:0000313" key="12">
    <source>
        <dbReference type="EMBL" id="RPB26826.1"/>
    </source>
</evidence>
<dbReference type="FunCoup" id="A0A3N4LVA6">
    <property type="interactions" value="59"/>
</dbReference>
<proteinExistence type="inferred from homology"/>
<keyword evidence="3" id="KW-0589">Pheromone response</keyword>
<keyword evidence="8" id="KW-0675">Receptor</keyword>
<keyword evidence="4 11" id="KW-0812">Transmembrane</keyword>
<dbReference type="PRINTS" id="PR00900">
    <property type="entry name" value="PHEROMONEAR"/>
</dbReference>
<feature type="transmembrane region" description="Helical" evidence="11">
    <location>
        <begin position="115"/>
        <end position="136"/>
    </location>
</feature>
<accession>A0A3N4LVA6</accession>
<evidence type="ECO:0000256" key="2">
    <source>
        <dbReference type="ARBA" id="ARBA00011085"/>
    </source>
</evidence>
<evidence type="ECO:0000256" key="9">
    <source>
        <dbReference type="ARBA" id="ARBA00023224"/>
    </source>
</evidence>
<dbReference type="GO" id="GO:0000750">
    <property type="term" value="P:pheromone-dependent signal transduction involved in conjugation with cellular fusion"/>
    <property type="evidence" value="ECO:0007669"/>
    <property type="project" value="TreeGrafter"/>
</dbReference>
<evidence type="ECO:0000313" key="13">
    <source>
        <dbReference type="Proteomes" id="UP000267821"/>
    </source>
</evidence>
<feature type="region of interest" description="Disordered" evidence="10">
    <location>
        <begin position="332"/>
        <end position="354"/>
    </location>
</feature>
<evidence type="ECO:0000256" key="6">
    <source>
        <dbReference type="ARBA" id="ARBA00023040"/>
    </source>
</evidence>
<sequence>MYSELALYKTLSGFAVAASILPLIWHVKSKNIPAICLIMWIGIFNAISFLNAFIWGGDIFKAWDGKVFCDIEIKFIIAAMTGEMGSIAACARNLANIMRDDLPVVKTRAEKRRQLIIDLLFCFGAPVWMMSIHYVIQPGRYWLVEVMGCTPTVDNSWPSIVLVFIWPPISALAATYFCILVFIRLHRYQNEFENIISNSTNKTTKSRFLRLYIYCSGLILFLLPTTFYTFYRELNVERLPYDWKLIHDPALWADIYKIPTNGKVAFDRWIIIGAGLLLFVFFGFGQDANTMYKAWIVKAGLDKYWERMRKNKKEEARKRHFVSDWSSSTKTEKITTSGIMGSAGLNSLGDDDDE</sequence>
<dbReference type="EMBL" id="ML121533">
    <property type="protein sequence ID" value="RPB26826.1"/>
    <property type="molecule type" value="Genomic_DNA"/>
</dbReference>
<feature type="transmembrane region" description="Helical" evidence="11">
    <location>
        <begin position="75"/>
        <end position="95"/>
    </location>
</feature>
<organism evidence="12 13">
    <name type="scientific">Terfezia boudieri ATCC MYA-4762</name>
    <dbReference type="NCBI Taxonomy" id="1051890"/>
    <lineage>
        <taxon>Eukaryota</taxon>
        <taxon>Fungi</taxon>
        <taxon>Dikarya</taxon>
        <taxon>Ascomycota</taxon>
        <taxon>Pezizomycotina</taxon>
        <taxon>Pezizomycetes</taxon>
        <taxon>Pezizales</taxon>
        <taxon>Pezizaceae</taxon>
        <taxon>Terfezia</taxon>
    </lineage>
</organism>
<reference evidence="12 13" key="1">
    <citation type="journal article" date="2018" name="Nat. Ecol. Evol.">
        <title>Pezizomycetes genomes reveal the molecular basis of ectomycorrhizal truffle lifestyle.</title>
        <authorList>
            <person name="Murat C."/>
            <person name="Payen T."/>
            <person name="Noel B."/>
            <person name="Kuo A."/>
            <person name="Morin E."/>
            <person name="Chen J."/>
            <person name="Kohler A."/>
            <person name="Krizsan K."/>
            <person name="Balestrini R."/>
            <person name="Da Silva C."/>
            <person name="Montanini B."/>
            <person name="Hainaut M."/>
            <person name="Levati E."/>
            <person name="Barry K.W."/>
            <person name="Belfiori B."/>
            <person name="Cichocki N."/>
            <person name="Clum A."/>
            <person name="Dockter R.B."/>
            <person name="Fauchery L."/>
            <person name="Guy J."/>
            <person name="Iotti M."/>
            <person name="Le Tacon F."/>
            <person name="Lindquist E.A."/>
            <person name="Lipzen A."/>
            <person name="Malagnac F."/>
            <person name="Mello A."/>
            <person name="Molinier V."/>
            <person name="Miyauchi S."/>
            <person name="Poulain J."/>
            <person name="Riccioni C."/>
            <person name="Rubini A."/>
            <person name="Sitrit Y."/>
            <person name="Splivallo R."/>
            <person name="Traeger S."/>
            <person name="Wang M."/>
            <person name="Zifcakova L."/>
            <person name="Wipf D."/>
            <person name="Zambonelli A."/>
            <person name="Paolocci F."/>
            <person name="Nowrousian M."/>
            <person name="Ottonello S."/>
            <person name="Baldrian P."/>
            <person name="Spatafora J.W."/>
            <person name="Henrissat B."/>
            <person name="Nagy L.G."/>
            <person name="Aury J.M."/>
            <person name="Wincker P."/>
            <person name="Grigoriev I.V."/>
            <person name="Bonfante P."/>
            <person name="Martin F.M."/>
        </authorList>
    </citation>
    <scope>NUCLEOTIDE SEQUENCE [LARGE SCALE GENOMIC DNA]</scope>
    <source>
        <strain evidence="12 13">ATCC MYA-4762</strain>
    </source>
</reference>
<keyword evidence="13" id="KW-1185">Reference proteome</keyword>
<dbReference type="InParanoid" id="A0A3N4LVA6"/>
<keyword evidence="7 11" id="KW-0472">Membrane</keyword>
<evidence type="ECO:0000256" key="10">
    <source>
        <dbReference type="SAM" id="MobiDB-lite"/>
    </source>
</evidence>
<dbReference type="AlphaFoldDB" id="A0A3N4LVA6"/>
<dbReference type="GO" id="GO:0005886">
    <property type="term" value="C:plasma membrane"/>
    <property type="evidence" value="ECO:0007669"/>
    <property type="project" value="TreeGrafter"/>
</dbReference>
<dbReference type="InterPro" id="IPR001499">
    <property type="entry name" value="GPCR_STE3"/>
</dbReference>
<comment type="similarity">
    <text evidence="2">Belongs to the G-protein coupled receptor 4 family.</text>
</comment>
<evidence type="ECO:0000256" key="8">
    <source>
        <dbReference type="ARBA" id="ARBA00023170"/>
    </source>
</evidence>
<dbReference type="PRINTS" id="PR00899">
    <property type="entry name" value="GPCRSTE3"/>
</dbReference>
<dbReference type="CDD" id="cd14966">
    <property type="entry name" value="7tmD_STE3"/>
    <property type="match status" value="1"/>
</dbReference>
<name>A0A3N4LVA6_9PEZI</name>
<dbReference type="PANTHER" id="PTHR28097:SF1">
    <property type="entry name" value="PHEROMONE A FACTOR RECEPTOR"/>
    <property type="match status" value="1"/>
</dbReference>
<dbReference type="OrthoDB" id="2874149at2759"/>
<feature type="transmembrane region" description="Helical" evidence="11">
    <location>
        <begin position="6"/>
        <end position="25"/>
    </location>
</feature>
<keyword evidence="9" id="KW-0807">Transducer</keyword>
<feature type="transmembrane region" description="Helical" evidence="11">
    <location>
        <begin position="156"/>
        <end position="183"/>
    </location>
</feature>
<gene>
    <name evidence="12" type="ORF">L211DRAFT_780939</name>
</gene>
<evidence type="ECO:0000256" key="5">
    <source>
        <dbReference type="ARBA" id="ARBA00022989"/>
    </source>
</evidence>
<evidence type="ECO:0000256" key="7">
    <source>
        <dbReference type="ARBA" id="ARBA00023136"/>
    </source>
</evidence>
<keyword evidence="5 11" id="KW-1133">Transmembrane helix</keyword>
<dbReference type="GO" id="GO:0004933">
    <property type="term" value="F:mating-type a-factor pheromone receptor activity"/>
    <property type="evidence" value="ECO:0007669"/>
    <property type="project" value="InterPro"/>
</dbReference>
<dbReference type="InterPro" id="IPR001546">
    <property type="entry name" value="GPCR_Pheromne_A_rcpt"/>
</dbReference>
<dbReference type="PANTHER" id="PTHR28097">
    <property type="entry name" value="PHEROMONE A FACTOR RECEPTOR"/>
    <property type="match status" value="1"/>
</dbReference>
<feature type="transmembrane region" description="Helical" evidence="11">
    <location>
        <begin position="32"/>
        <end position="55"/>
    </location>
</feature>
<dbReference type="STRING" id="1051890.A0A3N4LVA6"/>
<evidence type="ECO:0000256" key="1">
    <source>
        <dbReference type="ARBA" id="ARBA00004141"/>
    </source>
</evidence>
<dbReference type="Proteomes" id="UP000267821">
    <property type="component" value="Unassembled WGS sequence"/>
</dbReference>
<dbReference type="Pfam" id="PF02076">
    <property type="entry name" value="STE3"/>
    <property type="match status" value="1"/>
</dbReference>
<evidence type="ECO:0000256" key="3">
    <source>
        <dbReference type="ARBA" id="ARBA00022507"/>
    </source>
</evidence>
<keyword evidence="6" id="KW-0297">G-protein coupled receptor</keyword>
<protein>
    <submittedName>
        <fullName evidence="12">STE3-domain-containing protein</fullName>
    </submittedName>
</protein>
<evidence type="ECO:0000256" key="4">
    <source>
        <dbReference type="ARBA" id="ARBA00022692"/>
    </source>
</evidence>